<comment type="caution">
    <text evidence="1">The sequence shown here is derived from an EMBL/GenBank/DDBJ whole genome shotgun (WGS) entry which is preliminary data.</text>
</comment>
<dbReference type="PANTHER" id="PTHR39550:SF1">
    <property type="entry name" value="SLL0658 PROTEIN"/>
    <property type="match status" value="1"/>
</dbReference>
<sequence>MSRPPHVTSVLVLDTMILSHFTLADRLDVLQDLLLDAECWTTQVVREELRAGSEDHRELAVACEADWLTTAQLDTLDEVRCFTKWAARLGSGERDLGEASVLAAAELREGVAITDDRNATQVARAYGARVHGTIWLLAAACRDGKQTLTAAGNLIEALRATGARLPCSGAEFPDFARKHNLL</sequence>
<evidence type="ECO:0000313" key="1">
    <source>
        <dbReference type="EMBL" id="KUJ43989.1"/>
    </source>
</evidence>
<name>A0A9X0LBF9_9ACTN</name>
<proteinExistence type="predicted"/>
<evidence type="ECO:0000313" key="2">
    <source>
        <dbReference type="Proteomes" id="UP000053246"/>
    </source>
</evidence>
<dbReference type="InterPro" id="IPR021799">
    <property type="entry name" value="PIN-like_prokaryotic"/>
</dbReference>
<dbReference type="AlphaFoldDB" id="A0A9X0LBF9"/>
<dbReference type="InterPro" id="IPR029060">
    <property type="entry name" value="PIN-like_dom_sf"/>
</dbReference>
<gene>
    <name evidence="1" type="ORF">ADL17_12110</name>
</gene>
<dbReference type="OMA" id="GRNAGEC"/>
<accession>A0A9X0LBF9</accession>
<evidence type="ECO:0008006" key="3">
    <source>
        <dbReference type="Google" id="ProtNLM"/>
    </source>
</evidence>
<dbReference type="EMBL" id="LMWI01000002">
    <property type="protein sequence ID" value="KUJ43989.1"/>
    <property type="molecule type" value="Genomic_DNA"/>
</dbReference>
<keyword evidence="2" id="KW-1185">Reference proteome</keyword>
<reference evidence="1 2" key="1">
    <citation type="submission" date="2015-10" db="EMBL/GenBank/DDBJ databases">
        <authorList>
            <person name="Ju K.-S."/>
            <person name="Doroghazi J.R."/>
            <person name="Metcalf W.W."/>
        </authorList>
    </citation>
    <scope>NUCLEOTIDE SEQUENCE [LARGE SCALE GENOMIC DNA]</scope>
    <source>
        <strain evidence="1 2">NRRL B-24793</strain>
    </source>
</reference>
<dbReference type="PANTHER" id="PTHR39550">
    <property type="entry name" value="SLL0658 PROTEIN"/>
    <property type="match status" value="1"/>
</dbReference>
<dbReference type="Proteomes" id="UP000053246">
    <property type="component" value="Unassembled WGS sequence"/>
</dbReference>
<protein>
    <recommendedName>
        <fullName evidence="3">PIN domain-containing protein</fullName>
    </recommendedName>
</protein>
<dbReference type="Pfam" id="PF11848">
    <property type="entry name" value="DUF3368"/>
    <property type="match status" value="1"/>
</dbReference>
<dbReference type="SUPFAM" id="SSF88723">
    <property type="entry name" value="PIN domain-like"/>
    <property type="match status" value="1"/>
</dbReference>
<organism evidence="1 2">
    <name type="scientific">Micromonospora maris</name>
    <dbReference type="NCBI Taxonomy" id="1003110"/>
    <lineage>
        <taxon>Bacteria</taxon>
        <taxon>Bacillati</taxon>
        <taxon>Actinomycetota</taxon>
        <taxon>Actinomycetes</taxon>
        <taxon>Micromonosporales</taxon>
        <taxon>Micromonosporaceae</taxon>
        <taxon>Micromonospora</taxon>
    </lineage>
</organism>